<organism evidence="1 2">
    <name type="scientific">[Mycobacterium] nativiensis</name>
    <dbReference type="NCBI Taxonomy" id="2855503"/>
    <lineage>
        <taxon>Bacteria</taxon>
        <taxon>Bacillati</taxon>
        <taxon>Actinomycetota</taxon>
        <taxon>Actinomycetes</taxon>
        <taxon>Mycobacteriales</taxon>
        <taxon>Mycobacteriaceae</taxon>
        <taxon>Mycolicibacter</taxon>
    </lineage>
</organism>
<gene>
    <name evidence="1" type="ORF">KV113_09435</name>
</gene>
<proteinExistence type="predicted"/>
<evidence type="ECO:0000313" key="2">
    <source>
        <dbReference type="Proteomes" id="UP001298593"/>
    </source>
</evidence>
<keyword evidence="2" id="KW-1185">Reference proteome</keyword>
<protein>
    <recommendedName>
        <fullName evidence="3">Transcriptional regulator</fullName>
    </recommendedName>
</protein>
<evidence type="ECO:0008006" key="3">
    <source>
        <dbReference type="Google" id="ProtNLM"/>
    </source>
</evidence>
<reference evidence="1 2" key="1">
    <citation type="submission" date="2023-12" db="EMBL/GenBank/DDBJ databases">
        <title>Description of new species of Mycobacterium terrae complex isolated from sewage at the Sao Paulo Zoological Park Foundation in Brazil.</title>
        <authorList>
            <person name="Romagnoli C.L."/>
            <person name="Conceicao E.C."/>
            <person name="Machado E."/>
            <person name="Barreto L.B.P.F."/>
            <person name="Sharma A."/>
            <person name="Silva N.M."/>
            <person name="Marques L.E."/>
            <person name="Juliana M.A."/>
            <person name="Lourenco M.C.S."/>
            <person name="Digiampietri L.A."/>
            <person name="Suffys P.N."/>
            <person name="Viana-Niero C."/>
        </authorList>
    </citation>
    <scope>NUCLEOTIDE SEQUENCE [LARGE SCALE GENOMIC DNA]</scope>
    <source>
        <strain evidence="1 2">MYC340</strain>
    </source>
</reference>
<dbReference type="Proteomes" id="UP001298593">
    <property type="component" value="Unassembled WGS sequence"/>
</dbReference>
<comment type="caution">
    <text evidence="1">The sequence shown here is derived from an EMBL/GenBank/DDBJ whole genome shotgun (WGS) entry which is preliminary data.</text>
</comment>
<name>A0ABU5XVH0_9MYCO</name>
<sequence length="133" mass="15093">MMATPDTIALREQLLECLRSAGEPLSTSELAALMPWRVERTHDNCALLCDRKRLSRSVKVLECHLDWHLVQYRRTAQGYAGVYPHLCQLERLGKITRTCRSGRKGVFWTLTEAADTATDRHARALRCSSPSPN</sequence>
<dbReference type="EMBL" id="JAYJJU010000007">
    <property type="protein sequence ID" value="MEB3031778.1"/>
    <property type="molecule type" value="Genomic_DNA"/>
</dbReference>
<dbReference type="RefSeq" id="WP_329779936.1">
    <property type="nucleotide sequence ID" value="NZ_JAYJJU010000007.1"/>
</dbReference>
<evidence type="ECO:0000313" key="1">
    <source>
        <dbReference type="EMBL" id="MEB3031778.1"/>
    </source>
</evidence>
<accession>A0ABU5XVH0</accession>